<dbReference type="EMBL" id="BFEA01000104">
    <property type="protein sequence ID" value="GBG68743.1"/>
    <property type="molecule type" value="Genomic_DNA"/>
</dbReference>
<organism evidence="2 3">
    <name type="scientific">Chara braunii</name>
    <name type="common">Braun's stonewort</name>
    <dbReference type="NCBI Taxonomy" id="69332"/>
    <lineage>
        <taxon>Eukaryota</taxon>
        <taxon>Viridiplantae</taxon>
        <taxon>Streptophyta</taxon>
        <taxon>Charophyceae</taxon>
        <taxon>Charales</taxon>
        <taxon>Characeae</taxon>
        <taxon>Chara</taxon>
    </lineage>
</organism>
<feature type="region of interest" description="Disordered" evidence="1">
    <location>
        <begin position="140"/>
        <end position="203"/>
    </location>
</feature>
<feature type="region of interest" description="Disordered" evidence="1">
    <location>
        <begin position="266"/>
        <end position="305"/>
    </location>
</feature>
<dbReference type="Proteomes" id="UP000265515">
    <property type="component" value="Unassembled WGS sequence"/>
</dbReference>
<dbReference type="AlphaFoldDB" id="A0A388KFK9"/>
<feature type="compositionally biased region" description="Polar residues" evidence="1">
    <location>
        <begin position="13"/>
        <end position="24"/>
    </location>
</feature>
<feature type="compositionally biased region" description="Basic and acidic residues" evidence="1">
    <location>
        <begin position="503"/>
        <end position="512"/>
    </location>
</feature>
<gene>
    <name evidence="2" type="ORF">CBR_g3285</name>
</gene>
<feature type="region of interest" description="Disordered" evidence="1">
    <location>
        <begin position="653"/>
        <end position="679"/>
    </location>
</feature>
<feature type="region of interest" description="Disordered" evidence="1">
    <location>
        <begin position="496"/>
        <end position="518"/>
    </location>
</feature>
<feature type="region of interest" description="Disordered" evidence="1">
    <location>
        <begin position="350"/>
        <end position="386"/>
    </location>
</feature>
<feature type="compositionally biased region" description="Acidic residues" evidence="1">
    <location>
        <begin position="45"/>
        <end position="60"/>
    </location>
</feature>
<keyword evidence="3" id="KW-1185">Reference proteome</keyword>
<sequence length="971" mass="106034">MVSHDVDGRPAHTPSNRGYGSDVSTFPPRRRGRPVTPPARPSATVDDDFVVVDNDNDDMSVDGAREMDMSTADGAAMQYVASGRSTEDAGKPSQATPTDSTKKNKPWVFEEKVDLARQRQVTLVGRSAKAPFGEWVALEKTKERPRVQSTSSSAAHITGSRPKWMQPPSPLSGGGSKESRTPDCGPADEDFVSGGRERDGRQVWAEHRQQVRREREESITCGVERLCVREVNTEKEPSVLDADNYKDIVEDKERQDDEIGNVWAMRKKSMGARGRNNKAPTSSSRREKRAQPAGSKGEGDMEAEGGRNFWSVDHMVALIRAKRDQDAHLQGMGHAVRVVWSCRPGVQAAESVGDGDAAGDGNEEDESSTKGSSPTTGTGGAFGKRKNMRQQTFEALTECMEKHETVMATAMDSARKRQCSIQVRQCDAMKAEVEVQRKHYAELDDVSKLMCHALLEIAKAIRERQKLTKGGQVFVQFTPSSLCSISVVNFTMSSRGGNRGKKRDSYEGETKVPVKKGRHAAKKMKAVATGPSIGGHVREDSEDWVRDSNVGCADNDFVSYNDVNDVRQAQGGLADGAHGGGGGARIRVTAPPEGQQSGWVQSSPDTPRGQTVPDGEGAANAALQGTVHETDQPHVADAQGGAAVGSSRAAVVGAAPAESREDCDDDEPLANRQRPGNARDTIEATTKLWVDDMRFWNETEGHRLFKLIQEARLYLLAIAGGVTPPEISRSIALPHSTIPQHKIDDESLLKAPKERAIKVQSIALRVIHGWIFKSGSCARGYHAAYGYMLNHAATDIARVMWFGEEWHSCVNPAVCHITLELDIMLPIWFVDAHIEERHEDGEMACYQEATVLRLVGAFTSAITLAEGIDGGLILHDRLRNVADAYWVLLATAMWLMRMSGDNLRSHFDASLFVQLTTKPTSDVHALVIRCALPYPPGSRSCHREDGQADLDVGGTACIHPGLGIVWHHFRI</sequence>
<protein>
    <submittedName>
        <fullName evidence="2">Uncharacterized protein</fullName>
    </submittedName>
</protein>
<name>A0A388KFK9_CHABU</name>
<evidence type="ECO:0000256" key="1">
    <source>
        <dbReference type="SAM" id="MobiDB-lite"/>
    </source>
</evidence>
<feature type="compositionally biased region" description="Gly residues" evidence="1">
    <location>
        <begin position="573"/>
        <end position="584"/>
    </location>
</feature>
<evidence type="ECO:0000313" key="3">
    <source>
        <dbReference type="Proteomes" id="UP000265515"/>
    </source>
</evidence>
<proteinExistence type="predicted"/>
<dbReference type="Gramene" id="GBG68743">
    <property type="protein sequence ID" value="GBG68743"/>
    <property type="gene ID" value="CBR_g3285"/>
</dbReference>
<feature type="compositionally biased region" description="Polar residues" evidence="1">
    <location>
        <begin position="594"/>
        <end position="609"/>
    </location>
</feature>
<reference evidence="2 3" key="1">
    <citation type="journal article" date="2018" name="Cell">
        <title>The Chara Genome: Secondary Complexity and Implications for Plant Terrestrialization.</title>
        <authorList>
            <person name="Nishiyama T."/>
            <person name="Sakayama H."/>
            <person name="Vries J.D."/>
            <person name="Buschmann H."/>
            <person name="Saint-Marcoux D."/>
            <person name="Ullrich K.K."/>
            <person name="Haas F.B."/>
            <person name="Vanderstraeten L."/>
            <person name="Becker D."/>
            <person name="Lang D."/>
            <person name="Vosolsobe S."/>
            <person name="Rombauts S."/>
            <person name="Wilhelmsson P.K.I."/>
            <person name="Janitza P."/>
            <person name="Kern R."/>
            <person name="Heyl A."/>
            <person name="Rumpler F."/>
            <person name="Villalobos L.I.A.C."/>
            <person name="Clay J.M."/>
            <person name="Skokan R."/>
            <person name="Toyoda A."/>
            <person name="Suzuki Y."/>
            <person name="Kagoshima H."/>
            <person name="Schijlen E."/>
            <person name="Tajeshwar N."/>
            <person name="Catarino B."/>
            <person name="Hetherington A.J."/>
            <person name="Saltykova A."/>
            <person name="Bonnot C."/>
            <person name="Breuninger H."/>
            <person name="Symeonidi A."/>
            <person name="Radhakrishnan G.V."/>
            <person name="Van Nieuwerburgh F."/>
            <person name="Deforce D."/>
            <person name="Chang C."/>
            <person name="Karol K.G."/>
            <person name="Hedrich R."/>
            <person name="Ulvskov P."/>
            <person name="Glockner G."/>
            <person name="Delwiche C.F."/>
            <person name="Petrasek J."/>
            <person name="Van de Peer Y."/>
            <person name="Friml J."/>
            <person name="Beilby M."/>
            <person name="Dolan L."/>
            <person name="Kohara Y."/>
            <person name="Sugano S."/>
            <person name="Fujiyama A."/>
            <person name="Delaux P.-M."/>
            <person name="Quint M."/>
            <person name="TheiBen G."/>
            <person name="Hagemann M."/>
            <person name="Harholt J."/>
            <person name="Dunand C."/>
            <person name="Zachgo S."/>
            <person name="Langdale J."/>
            <person name="Maumus F."/>
            <person name="Straeten D.V.D."/>
            <person name="Gould S.B."/>
            <person name="Rensing S.A."/>
        </authorList>
    </citation>
    <scope>NUCLEOTIDE SEQUENCE [LARGE SCALE GENOMIC DNA]</scope>
    <source>
        <strain evidence="2 3">S276</strain>
    </source>
</reference>
<accession>A0A388KFK9</accession>
<feature type="region of interest" description="Disordered" evidence="1">
    <location>
        <begin position="571"/>
        <end position="617"/>
    </location>
</feature>
<evidence type="ECO:0000313" key="2">
    <source>
        <dbReference type="EMBL" id="GBG68743.1"/>
    </source>
</evidence>
<feature type="compositionally biased region" description="Basic and acidic residues" evidence="1">
    <location>
        <begin position="1"/>
        <end position="10"/>
    </location>
</feature>
<feature type="region of interest" description="Disordered" evidence="1">
    <location>
        <begin position="1"/>
        <end position="106"/>
    </location>
</feature>
<comment type="caution">
    <text evidence="2">The sequence shown here is derived from an EMBL/GenBank/DDBJ whole genome shotgun (WGS) entry which is preliminary data.</text>
</comment>